<dbReference type="SUPFAM" id="SSF53474">
    <property type="entry name" value="alpha/beta-Hydrolases"/>
    <property type="match status" value="1"/>
</dbReference>
<dbReference type="InterPro" id="IPR013228">
    <property type="entry name" value="PE-PPE_C"/>
</dbReference>
<proteinExistence type="predicted"/>
<comment type="caution">
    <text evidence="2">The sequence shown here is derived from an EMBL/GenBank/DDBJ whole genome shotgun (WGS) entry which is preliminary data.</text>
</comment>
<feature type="domain" description="PE-PPE" evidence="1">
    <location>
        <begin position="6"/>
        <end position="61"/>
    </location>
</feature>
<dbReference type="InterPro" id="IPR029058">
    <property type="entry name" value="AB_hydrolase_fold"/>
</dbReference>
<feature type="non-terminal residue" evidence="2">
    <location>
        <position position="1"/>
    </location>
</feature>
<dbReference type="Pfam" id="PF08237">
    <property type="entry name" value="PE-PPE"/>
    <property type="match status" value="1"/>
</dbReference>
<organism evidence="2 3">
    <name type="scientific">Gordonia desulfuricans</name>
    <dbReference type="NCBI Taxonomy" id="89051"/>
    <lineage>
        <taxon>Bacteria</taxon>
        <taxon>Bacillati</taxon>
        <taxon>Actinomycetota</taxon>
        <taxon>Actinomycetes</taxon>
        <taxon>Mycobacteriales</taxon>
        <taxon>Gordoniaceae</taxon>
        <taxon>Gordonia</taxon>
    </lineage>
</organism>
<name>A0A7K3LWF3_9ACTN</name>
<accession>A0A7K3LWF3</accession>
<dbReference type="Proteomes" id="UP000466307">
    <property type="component" value="Unassembled WGS sequence"/>
</dbReference>
<reference evidence="2 3" key="1">
    <citation type="submission" date="2020-01" db="EMBL/GenBank/DDBJ databases">
        <title>Investigation of new actinobacteria for the biodesulphurisation of diesel fuel.</title>
        <authorList>
            <person name="Athi Narayanan S.M."/>
        </authorList>
    </citation>
    <scope>NUCLEOTIDE SEQUENCE [LARGE SCALE GENOMIC DNA]</scope>
    <source>
        <strain evidence="2 3">213E</strain>
    </source>
</reference>
<evidence type="ECO:0000313" key="3">
    <source>
        <dbReference type="Proteomes" id="UP000466307"/>
    </source>
</evidence>
<dbReference type="RefSeq" id="WP_162128936.1">
    <property type="nucleotide sequence ID" value="NZ_JAADZU010000150.1"/>
</dbReference>
<gene>
    <name evidence="2" type="ORF">GYA93_24155</name>
</gene>
<evidence type="ECO:0000313" key="2">
    <source>
        <dbReference type="EMBL" id="NDK92613.1"/>
    </source>
</evidence>
<dbReference type="Gene3D" id="3.40.50.1820">
    <property type="entry name" value="alpha/beta hydrolase"/>
    <property type="match status" value="1"/>
</dbReference>
<keyword evidence="3" id="KW-1185">Reference proteome</keyword>
<sequence>MFIRDRHGMSYEQSVATGVDALTGALGDSIGPVVLIGYSQGAVVIRRVVAALWGSASPRAAVIRRRILAVGLVADPHQPPGVVPGCQGWGVAGPGPAIPADLPIWWVGAADDMICNAASDSYFRDVADLTGALALPTTRRWLGVMWRSLRANAFQNAERTRFGPRQWRRDVGRLASARREVLGYLPPEIAVPGARLHNRRGGRHTSYAAEPYRRAPVTDPETTGCQALAGWLQVQATFAGAQAVSSDPIESRDRPGSATR</sequence>
<dbReference type="EMBL" id="JAADZU010000150">
    <property type="protein sequence ID" value="NDK92613.1"/>
    <property type="molecule type" value="Genomic_DNA"/>
</dbReference>
<evidence type="ECO:0000259" key="1">
    <source>
        <dbReference type="Pfam" id="PF08237"/>
    </source>
</evidence>
<protein>
    <submittedName>
        <fullName evidence="2">PE-PPE domain-containing protein</fullName>
    </submittedName>
</protein>
<dbReference type="AlphaFoldDB" id="A0A7K3LWF3"/>